<protein>
    <submittedName>
        <fullName evidence="2">Uncharacterized protein</fullName>
    </submittedName>
</protein>
<name>A0ABR4LQ52_9EURO</name>
<dbReference type="GeneID" id="98144304"/>
<evidence type="ECO:0000256" key="1">
    <source>
        <dbReference type="SAM" id="MobiDB-lite"/>
    </source>
</evidence>
<proteinExistence type="predicted"/>
<sequence>MHRVYGHRTRPEKGSRKSKYHSRRNLYKLQPIWRSLCCCLRLLSTFARVSALMGDILGPFGTLRSISRRSQLSRSK</sequence>
<feature type="region of interest" description="Disordered" evidence="1">
    <location>
        <begin position="1"/>
        <end position="20"/>
    </location>
</feature>
<gene>
    <name evidence="2" type="ORF">BJX67DRAFT_354548</name>
</gene>
<dbReference type="EMBL" id="JBFXLQ010000023">
    <property type="protein sequence ID" value="KAL2866677.1"/>
    <property type="molecule type" value="Genomic_DNA"/>
</dbReference>
<comment type="caution">
    <text evidence="2">The sequence shown here is derived from an EMBL/GenBank/DDBJ whole genome shotgun (WGS) entry which is preliminary data.</text>
</comment>
<evidence type="ECO:0000313" key="3">
    <source>
        <dbReference type="Proteomes" id="UP001610432"/>
    </source>
</evidence>
<evidence type="ECO:0000313" key="2">
    <source>
        <dbReference type="EMBL" id="KAL2866677.1"/>
    </source>
</evidence>
<accession>A0ABR4LQ52</accession>
<organism evidence="2 3">
    <name type="scientific">Aspergillus lucknowensis</name>
    <dbReference type="NCBI Taxonomy" id="176173"/>
    <lineage>
        <taxon>Eukaryota</taxon>
        <taxon>Fungi</taxon>
        <taxon>Dikarya</taxon>
        <taxon>Ascomycota</taxon>
        <taxon>Pezizomycotina</taxon>
        <taxon>Eurotiomycetes</taxon>
        <taxon>Eurotiomycetidae</taxon>
        <taxon>Eurotiales</taxon>
        <taxon>Aspergillaceae</taxon>
        <taxon>Aspergillus</taxon>
        <taxon>Aspergillus subgen. Nidulantes</taxon>
    </lineage>
</organism>
<reference evidence="2 3" key="1">
    <citation type="submission" date="2024-07" db="EMBL/GenBank/DDBJ databases">
        <title>Section-level genome sequencing and comparative genomics of Aspergillus sections Usti and Cavernicolus.</title>
        <authorList>
            <consortium name="Lawrence Berkeley National Laboratory"/>
            <person name="Nybo J.L."/>
            <person name="Vesth T.C."/>
            <person name="Theobald S."/>
            <person name="Frisvad J.C."/>
            <person name="Larsen T.O."/>
            <person name="Kjaerboelling I."/>
            <person name="Rothschild-Mancinelli K."/>
            <person name="Lyhne E.K."/>
            <person name="Kogle M.E."/>
            <person name="Barry K."/>
            <person name="Clum A."/>
            <person name="Na H."/>
            <person name="Ledsgaard L."/>
            <person name="Lin J."/>
            <person name="Lipzen A."/>
            <person name="Kuo A."/>
            <person name="Riley R."/>
            <person name="Mondo S."/>
            <person name="Labutti K."/>
            <person name="Haridas S."/>
            <person name="Pangalinan J."/>
            <person name="Salamov A.A."/>
            <person name="Simmons B.A."/>
            <person name="Magnuson J.K."/>
            <person name="Chen J."/>
            <person name="Drula E."/>
            <person name="Henrissat B."/>
            <person name="Wiebenga A."/>
            <person name="Lubbers R.J."/>
            <person name="Gomes A.C."/>
            <person name="Macurrencykelacurrency M.R."/>
            <person name="Stajich J."/>
            <person name="Grigoriev I.V."/>
            <person name="Mortensen U.H."/>
            <person name="De Vries R.P."/>
            <person name="Baker S.E."/>
            <person name="Andersen M.R."/>
        </authorList>
    </citation>
    <scope>NUCLEOTIDE SEQUENCE [LARGE SCALE GENOMIC DNA]</scope>
    <source>
        <strain evidence="2 3">CBS 449.75</strain>
    </source>
</reference>
<keyword evidence="3" id="KW-1185">Reference proteome</keyword>
<dbReference type="Proteomes" id="UP001610432">
    <property type="component" value="Unassembled WGS sequence"/>
</dbReference>
<dbReference type="RefSeq" id="XP_070885656.1">
    <property type="nucleotide sequence ID" value="XM_071029232.1"/>
</dbReference>